<name>D6TV74_KTERA</name>
<dbReference type="EMBL" id="ADVG01000003">
    <property type="protein sequence ID" value="EFH84174.1"/>
    <property type="molecule type" value="Genomic_DNA"/>
</dbReference>
<gene>
    <name evidence="2" type="ORF">Krac_5195</name>
</gene>
<dbReference type="Gene3D" id="1.20.120.450">
    <property type="entry name" value="dinb family like domain"/>
    <property type="match status" value="1"/>
</dbReference>
<dbReference type="Proteomes" id="UP000004508">
    <property type="component" value="Unassembled WGS sequence"/>
</dbReference>
<evidence type="ECO:0000313" key="2">
    <source>
        <dbReference type="EMBL" id="EFH84174.1"/>
    </source>
</evidence>
<accession>D6TV74</accession>
<comment type="caution">
    <text evidence="2">The sequence shown here is derived from an EMBL/GenBank/DDBJ whole genome shotgun (WGS) entry which is preliminary data.</text>
</comment>
<sequence>MARDTRAPHEILEHIIEARVALTSVLYGLSEERLTDTSAFGTWSCKEIMGHLGRWEEVCYQVIQDHLKGIEPTENYNEEFLAFNDRWEPELRTLPLSVVVTLFETAHYRLFGLLNRLQPEQWDIFVRGWTQVCTYGHFEEHTHEIQTWRKSLG</sequence>
<dbReference type="InterPro" id="IPR024775">
    <property type="entry name" value="DinB-like"/>
</dbReference>
<evidence type="ECO:0000259" key="1">
    <source>
        <dbReference type="Pfam" id="PF12867"/>
    </source>
</evidence>
<protein>
    <recommendedName>
        <fullName evidence="1">DinB-like domain-containing protein</fullName>
    </recommendedName>
</protein>
<feature type="domain" description="DinB-like" evidence="1">
    <location>
        <begin position="17"/>
        <end position="123"/>
    </location>
</feature>
<keyword evidence="3" id="KW-1185">Reference proteome</keyword>
<dbReference type="RefSeq" id="WP_007915463.1">
    <property type="nucleotide sequence ID" value="NZ_ADVG01000003.1"/>
</dbReference>
<dbReference type="InterPro" id="IPR034660">
    <property type="entry name" value="DinB/YfiT-like"/>
</dbReference>
<dbReference type="AlphaFoldDB" id="D6TV74"/>
<organism evidence="2 3">
    <name type="scientific">Ktedonobacter racemifer DSM 44963</name>
    <dbReference type="NCBI Taxonomy" id="485913"/>
    <lineage>
        <taxon>Bacteria</taxon>
        <taxon>Bacillati</taxon>
        <taxon>Chloroflexota</taxon>
        <taxon>Ktedonobacteria</taxon>
        <taxon>Ktedonobacterales</taxon>
        <taxon>Ktedonobacteraceae</taxon>
        <taxon>Ktedonobacter</taxon>
    </lineage>
</organism>
<dbReference type="InParanoid" id="D6TV74"/>
<dbReference type="Pfam" id="PF12867">
    <property type="entry name" value="DinB_2"/>
    <property type="match status" value="1"/>
</dbReference>
<proteinExistence type="predicted"/>
<evidence type="ECO:0000313" key="3">
    <source>
        <dbReference type="Proteomes" id="UP000004508"/>
    </source>
</evidence>
<reference evidence="2 3" key="1">
    <citation type="journal article" date="2011" name="Stand. Genomic Sci.">
        <title>Non-contiguous finished genome sequence and contextual data of the filamentous soil bacterium Ktedonobacter racemifer type strain (SOSP1-21).</title>
        <authorList>
            <person name="Chang Y.J."/>
            <person name="Land M."/>
            <person name="Hauser L."/>
            <person name="Chertkov O."/>
            <person name="Del Rio T.G."/>
            <person name="Nolan M."/>
            <person name="Copeland A."/>
            <person name="Tice H."/>
            <person name="Cheng J.F."/>
            <person name="Lucas S."/>
            <person name="Han C."/>
            <person name="Goodwin L."/>
            <person name="Pitluck S."/>
            <person name="Ivanova N."/>
            <person name="Ovchinikova G."/>
            <person name="Pati A."/>
            <person name="Chen A."/>
            <person name="Palaniappan K."/>
            <person name="Mavromatis K."/>
            <person name="Liolios K."/>
            <person name="Brettin T."/>
            <person name="Fiebig A."/>
            <person name="Rohde M."/>
            <person name="Abt B."/>
            <person name="Goker M."/>
            <person name="Detter J.C."/>
            <person name="Woyke T."/>
            <person name="Bristow J."/>
            <person name="Eisen J.A."/>
            <person name="Markowitz V."/>
            <person name="Hugenholtz P."/>
            <person name="Kyrpides N.C."/>
            <person name="Klenk H.P."/>
            <person name="Lapidus A."/>
        </authorList>
    </citation>
    <scope>NUCLEOTIDE SEQUENCE [LARGE SCALE GENOMIC DNA]</scope>
    <source>
        <strain evidence="3">DSM 44963</strain>
    </source>
</reference>
<dbReference type="SUPFAM" id="SSF109854">
    <property type="entry name" value="DinB/YfiT-like putative metalloenzymes"/>
    <property type="match status" value="1"/>
</dbReference>